<accession>A0A419ATX2</accession>
<name>A0A419ATX2_PECCA</name>
<evidence type="ECO:0000313" key="2">
    <source>
        <dbReference type="Proteomes" id="UP000283655"/>
    </source>
</evidence>
<reference evidence="1 2" key="1">
    <citation type="submission" date="2018-09" db="EMBL/GenBank/DDBJ databases">
        <title>Phylogenetic diversity of Pectobacterium and Dickeya strains causing blackleg disease of potato in Morocco.</title>
        <authorList>
            <person name="Oulghazi S."/>
            <person name="Moumni M."/>
            <person name="Faure D."/>
        </authorList>
    </citation>
    <scope>NUCLEOTIDE SEQUENCE [LARGE SCALE GENOMIC DNA]</scope>
    <source>
        <strain evidence="1 2">S1.15.11.2D</strain>
    </source>
</reference>
<dbReference type="RefSeq" id="WP_119874257.1">
    <property type="nucleotide sequence ID" value="NZ_QZDH01000039.1"/>
</dbReference>
<sequence length="147" mass="17359">MRILSHLRVHLFNNNSNSAYKLALKDPQKYSEIAISIINKENGIADKKIVKMQKKNREIESITNHVSSIVKYTYGNNITRIEMTEKYIYENKKKIDKINFIMGKNQLHPSNLTTAPPCPDNINTTFLSYEKNHEIVYPKKYYWRSQY</sequence>
<dbReference type="Proteomes" id="UP000283655">
    <property type="component" value="Unassembled WGS sequence"/>
</dbReference>
<organism evidence="1 2">
    <name type="scientific">Pectobacterium carotovorum</name>
    <name type="common">Erwinia carotovora</name>
    <dbReference type="NCBI Taxonomy" id="554"/>
    <lineage>
        <taxon>Bacteria</taxon>
        <taxon>Pseudomonadati</taxon>
        <taxon>Pseudomonadota</taxon>
        <taxon>Gammaproteobacteria</taxon>
        <taxon>Enterobacterales</taxon>
        <taxon>Pectobacteriaceae</taxon>
        <taxon>Pectobacterium</taxon>
    </lineage>
</organism>
<gene>
    <name evidence="1" type="ORF">D5071_14965</name>
</gene>
<comment type="caution">
    <text evidence="1">The sequence shown here is derived from an EMBL/GenBank/DDBJ whole genome shotgun (WGS) entry which is preliminary data.</text>
</comment>
<proteinExistence type="predicted"/>
<evidence type="ECO:0000313" key="1">
    <source>
        <dbReference type="EMBL" id="RJL49965.1"/>
    </source>
</evidence>
<dbReference type="EMBL" id="QZDH01000039">
    <property type="protein sequence ID" value="RJL49965.1"/>
    <property type="molecule type" value="Genomic_DNA"/>
</dbReference>
<protein>
    <submittedName>
        <fullName evidence="1">Uncharacterized protein</fullName>
    </submittedName>
</protein>
<dbReference type="AlphaFoldDB" id="A0A419ATX2"/>